<dbReference type="InterPro" id="IPR036883">
    <property type="entry name" value="PDCD5-like_sf"/>
</dbReference>
<dbReference type="InterPro" id="IPR002836">
    <property type="entry name" value="PDCD5-like"/>
</dbReference>
<dbReference type="NCBIfam" id="NF003268">
    <property type="entry name" value="PRK04239.1"/>
    <property type="match status" value="1"/>
</dbReference>
<reference evidence="6" key="3">
    <citation type="journal article" date="2021" name="Front. Microbiol.">
        <title>Cellular and Genomic Properties of Haloferax gibbonsii LR2-5, the Host of Euryarchaeal Virus HFTV1.</title>
        <authorList>
            <person name="Tittes C."/>
            <person name="Schwarzer S."/>
            <person name="Pfeiffer F."/>
            <person name="Dyall-Smith M."/>
            <person name="Rodriguez-Franco M."/>
            <person name="Oksanen H.M."/>
            <person name="Quax T.E.F."/>
        </authorList>
    </citation>
    <scope>NUCLEOTIDE SEQUENCE</scope>
    <source>
        <strain evidence="6">LR2-5</strain>
    </source>
</reference>
<evidence type="ECO:0000313" key="7">
    <source>
        <dbReference type="Proteomes" id="UP000066124"/>
    </source>
</evidence>
<dbReference type="EMBL" id="CP063205">
    <property type="protein sequence ID" value="QOS13051.1"/>
    <property type="molecule type" value="Genomic_DNA"/>
</dbReference>
<dbReference type="HAMAP" id="MF_00026">
    <property type="entry name" value="dsDNA_bind"/>
    <property type="match status" value="1"/>
</dbReference>
<evidence type="ECO:0000256" key="4">
    <source>
        <dbReference type="SAM" id="MobiDB-lite"/>
    </source>
</evidence>
<dbReference type="GO" id="GO:0005829">
    <property type="term" value="C:cytosol"/>
    <property type="evidence" value="ECO:0007669"/>
    <property type="project" value="TreeGrafter"/>
</dbReference>
<evidence type="ECO:0000256" key="3">
    <source>
        <dbReference type="HAMAP-Rule" id="MF_00026"/>
    </source>
</evidence>
<dbReference type="Pfam" id="PF01984">
    <property type="entry name" value="dsDNA_bind"/>
    <property type="match status" value="1"/>
</dbReference>
<proteinExistence type="inferred from homology"/>
<dbReference type="EMBL" id="CP011947">
    <property type="protein sequence ID" value="AKU07870.1"/>
    <property type="molecule type" value="Genomic_DNA"/>
</dbReference>
<feature type="compositionally biased region" description="Basic and acidic residues" evidence="4">
    <location>
        <begin position="11"/>
        <end position="23"/>
    </location>
</feature>
<feature type="region of interest" description="Disordered" evidence="4">
    <location>
        <begin position="1"/>
        <end position="51"/>
    </location>
</feature>
<evidence type="ECO:0000256" key="1">
    <source>
        <dbReference type="ARBA" id="ARBA00010490"/>
    </source>
</evidence>
<dbReference type="PATRIC" id="fig|35746.4.peg.1905"/>
<gene>
    <name evidence="5" type="ORF">ABY42_08980</name>
    <name evidence="6" type="ORF">HfgLR_14615</name>
</gene>
<dbReference type="Proteomes" id="UP000066124">
    <property type="component" value="Chromosome"/>
</dbReference>
<feature type="compositionally biased region" description="Low complexity" evidence="4">
    <location>
        <begin position="32"/>
        <end position="51"/>
    </location>
</feature>
<reference evidence="7" key="1">
    <citation type="journal article" date="2015" name="J. Biotechnol.">
        <title>Complete genome sequence of Haloferax gibbonsii strain ARA6, a potential producer of polyhydroxyalkanoates and halocins isolated from Araruama, Rio de Janeiro, Brasil.</title>
        <authorList>
            <person name="Pinto L.H."/>
            <person name="D'Alincourt Carvalho-Assef A.P."/>
            <person name="Vieira R.P."/>
            <person name="Clementino M.M."/>
            <person name="Albano R.M."/>
        </authorList>
    </citation>
    <scope>NUCLEOTIDE SEQUENCE [LARGE SCALE GENOMIC DNA]</scope>
    <source>
        <strain evidence="7">ARA6</strain>
    </source>
</reference>
<evidence type="ECO:0000256" key="2">
    <source>
        <dbReference type="ARBA" id="ARBA00023125"/>
    </source>
</evidence>
<name>A0A0K1IU77_HALGI</name>
<dbReference type="PANTHER" id="PTHR10840:SF0">
    <property type="entry name" value="PROGRAMMED CELL DEATH PROTEIN 5"/>
    <property type="match status" value="1"/>
</dbReference>
<accession>A0A0K1IU77</accession>
<dbReference type="KEGG" id="hgi:ABY42_08980"/>
<keyword evidence="2 3" id="KW-0238">DNA-binding</keyword>
<dbReference type="RefSeq" id="WP_004976420.1">
    <property type="nucleotide sequence ID" value="NZ_CP011947.1"/>
</dbReference>
<dbReference type="Proteomes" id="UP000663064">
    <property type="component" value="Chromosome"/>
</dbReference>
<comment type="similarity">
    <text evidence="1 3">Belongs to the PDCD5 family.</text>
</comment>
<dbReference type="PANTHER" id="PTHR10840">
    <property type="entry name" value="PROGRAMMED CELL DEATH PROTEIN 5"/>
    <property type="match status" value="1"/>
</dbReference>
<protein>
    <recommendedName>
        <fullName evidence="3">DNA-binding protein ABY42_08980</fullName>
    </recommendedName>
</protein>
<dbReference type="InterPro" id="IPR022889">
    <property type="entry name" value="DNA_bind_arc"/>
</dbReference>
<dbReference type="GO" id="GO:0003677">
    <property type="term" value="F:DNA binding"/>
    <property type="evidence" value="ECO:0007669"/>
    <property type="project" value="UniProtKB-UniRule"/>
</dbReference>
<reference evidence="5" key="2">
    <citation type="submission" date="2015-06" db="EMBL/GenBank/DDBJ databases">
        <authorList>
            <person name="Hoefler B.C."/>
            <person name="Straight P.D."/>
        </authorList>
    </citation>
    <scope>NUCLEOTIDE SEQUENCE [LARGE SCALE GENOMIC DNA]</scope>
    <source>
        <strain evidence="5">ARA6</strain>
    </source>
</reference>
<sequence>MSGSPDDERLEELRKKKMQELQEQRGGGGQGSAEQQQAEEAAQQRAEQQKQALLKQHLTDEARQRLNAVQMSKPDFAEQVERQIVALAQSGRIQGRIDDDKMKALLKELQPESKSFNIRRR</sequence>
<dbReference type="AlphaFoldDB" id="A0A0K1IU77"/>
<organism evidence="5 7">
    <name type="scientific">Haloferax gibbonsii</name>
    <dbReference type="NCBI Taxonomy" id="35746"/>
    <lineage>
        <taxon>Archaea</taxon>
        <taxon>Methanobacteriati</taxon>
        <taxon>Methanobacteriota</taxon>
        <taxon>Stenosarchaea group</taxon>
        <taxon>Halobacteria</taxon>
        <taxon>Halobacteriales</taxon>
        <taxon>Haloferacaceae</taxon>
        <taxon>Haloferax</taxon>
    </lineage>
</organism>
<evidence type="ECO:0000313" key="6">
    <source>
        <dbReference type="EMBL" id="QOS13051.1"/>
    </source>
</evidence>
<evidence type="ECO:0000313" key="5">
    <source>
        <dbReference type="EMBL" id="AKU07870.1"/>
    </source>
</evidence>
<dbReference type="SUPFAM" id="SSF46950">
    <property type="entry name" value="Double-stranded DNA-binding domain"/>
    <property type="match status" value="1"/>
</dbReference>
<dbReference type="Gene3D" id="1.10.8.140">
    <property type="entry name" value="PDCD5-like"/>
    <property type="match status" value="1"/>
</dbReference>
<dbReference type="PIRSF" id="PIRSF015730">
    <property type="entry name" value="TFAR19"/>
    <property type="match status" value="1"/>
</dbReference>
<dbReference type="GeneID" id="59460575"/>